<dbReference type="CDD" id="cd16010">
    <property type="entry name" value="iPGM"/>
    <property type="match status" value="1"/>
</dbReference>
<dbReference type="GO" id="GO:0006096">
    <property type="term" value="P:glycolytic process"/>
    <property type="evidence" value="ECO:0007669"/>
    <property type="project" value="UniProtKB-UniPathway"/>
</dbReference>
<dbReference type="GO" id="GO:0004619">
    <property type="term" value="F:phosphoglycerate mutase activity"/>
    <property type="evidence" value="ECO:0007669"/>
    <property type="project" value="UniProtKB-EC"/>
</dbReference>
<evidence type="ECO:0000256" key="7">
    <source>
        <dbReference type="ARBA" id="ARBA00023152"/>
    </source>
</evidence>
<keyword evidence="9 13" id="KW-0413">Isomerase</keyword>
<dbReference type="FunFam" id="3.40.1450.10:FF:000001">
    <property type="entry name" value="2,3-bisphosphoglycerate-independent phosphoglycerate mutase"/>
    <property type="match status" value="1"/>
</dbReference>
<dbReference type="Pfam" id="PF06415">
    <property type="entry name" value="iPGM_N"/>
    <property type="match status" value="1"/>
</dbReference>
<evidence type="ECO:0000256" key="3">
    <source>
        <dbReference type="ARBA" id="ARBA00004798"/>
    </source>
</evidence>
<evidence type="ECO:0000256" key="9">
    <source>
        <dbReference type="ARBA" id="ARBA00023235"/>
    </source>
</evidence>
<reference evidence="13" key="1">
    <citation type="submission" date="2019-08" db="EMBL/GenBank/DDBJ databases">
        <authorList>
            <person name="Kucharzyk K."/>
            <person name="Murdoch R.W."/>
            <person name="Higgins S."/>
            <person name="Loffler F."/>
        </authorList>
    </citation>
    <scope>NUCLEOTIDE SEQUENCE</scope>
</reference>
<dbReference type="PANTHER" id="PTHR31637:SF0">
    <property type="entry name" value="2,3-BISPHOSPHOGLYCERATE-INDEPENDENT PHOSPHOGLYCERATE MUTASE"/>
    <property type="match status" value="1"/>
</dbReference>
<dbReference type="EC" id="5.4.2.12" evidence="5"/>
<protein>
    <recommendedName>
        <fullName evidence="10">2,3-bisphosphoglycerate-independent phosphoglycerate mutase</fullName>
        <ecNumber evidence="5">5.4.2.12</ecNumber>
    </recommendedName>
</protein>
<evidence type="ECO:0000259" key="11">
    <source>
        <dbReference type="Pfam" id="PF01676"/>
    </source>
</evidence>
<name>A0A644W0B7_9ZZZZ</name>
<comment type="similarity">
    <text evidence="4">Belongs to the BPG-independent phosphoglycerate mutase family.</text>
</comment>
<evidence type="ECO:0000256" key="10">
    <source>
        <dbReference type="ARBA" id="ARBA00071648"/>
    </source>
</evidence>
<dbReference type="SUPFAM" id="SSF53649">
    <property type="entry name" value="Alkaline phosphatase-like"/>
    <property type="match status" value="1"/>
</dbReference>
<accession>A0A644W0B7</accession>
<comment type="pathway">
    <text evidence="3">Carbohydrate degradation; glycolysis; pyruvate from D-glyceraldehyde 3-phosphate: step 3/5.</text>
</comment>
<dbReference type="InterPro" id="IPR036646">
    <property type="entry name" value="PGAM_B_sf"/>
</dbReference>
<dbReference type="PIRSF" id="PIRSF001492">
    <property type="entry name" value="IPGAM"/>
    <property type="match status" value="1"/>
</dbReference>
<dbReference type="Gene3D" id="3.40.720.10">
    <property type="entry name" value="Alkaline Phosphatase, subunit A"/>
    <property type="match status" value="1"/>
</dbReference>
<dbReference type="EMBL" id="VSSQ01000537">
    <property type="protein sequence ID" value="MPL97027.1"/>
    <property type="molecule type" value="Genomic_DNA"/>
</dbReference>
<dbReference type="SUPFAM" id="SSF64158">
    <property type="entry name" value="2,3-Bisphosphoglycerate-independent phosphoglycerate mutase, substrate-binding domain"/>
    <property type="match status" value="1"/>
</dbReference>
<evidence type="ECO:0000256" key="1">
    <source>
        <dbReference type="ARBA" id="ARBA00000370"/>
    </source>
</evidence>
<evidence type="ECO:0000256" key="4">
    <source>
        <dbReference type="ARBA" id="ARBA00008819"/>
    </source>
</evidence>
<evidence type="ECO:0000259" key="12">
    <source>
        <dbReference type="Pfam" id="PF06415"/>
    </source>
</evidence>
<feature type="domain" description="Metalloenzyme" evidence="11">
    <location>
        <begin position="4"/>
        <end position="496"/>
    </location>
</feature>
<dbReference type="AlphaFoldDB" id="A0A644W0B7"/>
<dbReference type="NCBIfam" id="TIGR01307">
    <property type="entry name" value="pgm_bpd_ind"/>
    <property type="match status" value="1"/>
</dbReference>
<dbReference type="UniPathway" id="UPA00109">
    <property type="reaction ID" value="UER00186"/>
</dbReference>
<keyword evidence="7" id="KW-0324">Glycolysis</keyword>
<dbReference type="InterPro" id="IPR006124">
    <property type="entry name" value="Metalloenzyme"/>
</dbReference>
<dbReference type="PANTHER" id="PTHR31637">
    <property type="entry name" value="2,3-BISPHOSPHOGLYCERATE-INDEPENDENT PHOSPHOGLYCERATE MUTASE"/>
    <property type="match status" value="1"/>
</dbReference>
<evidence type="ECO:0000256" key="6">
    <source>
        <dbReference type="ARBA" id="ARBA00022723"/>
    </source>
</evidence>
<comment type="cofactor">
    <cofactor evidence="2">
        <name>Mn(2+)</name>
        <dbReference type="ChEBI" id="CHEBI:29035"/>
    </cofactor>
</comment>
<evidence type="ECO:0000256" key="8">
    <source>
        <dbReference type="ARBA" id="ARBA00023211"/>
    </source>
</evidence>
<keyword evidence="8" id="KW-0464">Manganese</keyword>
<comment type="catalytic activity">
    <reaction evidence="1">
        <text>(2R)-2-phosphoglycerate = (2R)-3-phosphoglycerate</text>
        <dbReference type="Rhea" id="RHEA:15901"/>
        <dbReference type="ChEBI" id="CHEBI:58272"/>
        <dbReference type="ChEBI" id="CHEBI:58289"/>
        <dbReference type="EC" id="5.4.2.12"/>
    </reaction>
</comment>
<comment type="caution">
    <text evidence="13">The sequence shown here is derived from an EMBL/GenBank/DDBJ whole genome shotgun (WGS) entry which is preliminary data.</text>
</comment>
<dbReference type="GO" id="GO:0006007">
    <property type="term" value="P:glucose catabolic process"/>
    <property type="evidence" value="ECO:0007669"/>
    <property type="project" value="InterPro"/>
</dbReference>
<dbReference type="InterPro" id="IPR011258">
    <property type="entry name" value="BPG-indep_PGM_N"/>
</dbReference>
<evidence type="ECO:0000256" key="5">
    <source>
        <dbReference type="ARBA" id="ARBA00012026"/>
    </source>
</evidence>
<sequence>MAKKPVMLMILDGWGIAKDSPSNAATQAKTPNLTALFKEYPNTQLACSGLDVGLPEGQMGNSEVGHLNIGAGRIVYQELTRISKAIEDGDFFKNSVLQGLMSVVQNEGSALHIMGLLSDGGVHSHQKHLYGLLEMAKKIGLKKVYIHVFLDGRDTPPQSAIVYVKELEAEIKKLGVGEIATVSGRYYAMDRDKRWDRVEKAYNAITLHQGDKVSSAAAGIEASYAKGVDDEFVVPFIVGNDDKSCVKDKDGIIFFNFRPDRARQITRAFVDEDFPYFQRLPKAFPVNFVCMAEYDATIKAKVAFPPTTLVNTLGEVVAKAGLLQLRIAETEKYAHVTFFFNGGNEVPNVGEDRELVPSPKVATYDLQPEMSAYLLTEKLLELLDEDKYDMIILNFANPDMVGHTGILRAAIKAMEVVDECVGRIIAKMRLLHGVVCITADHGNCECMENEKTHVPYTAHTTNKVPFIVVDDSCRRTLHAGKLSDIAPTLLELLSLAKPAEMTGTSLLNNK</sequence>
<feature type="domain" description="BPG-independent PGAM N-terminal" evidence="12">
    <location>
        <begin position="82"/>
        <end position="295"/>
    </location>
</feature>
<evidence type="ECO:0000256" key="2">
    <source>
        <dbReference type="ARBA" id="ARBA00001936"/>
    </source>
</evidence>
<dbReference type="GO" id="GO:0005829">
    <property type="term" value="C:cytosol"/>
    <property type="evidence" value="ECO:0007669"/>
    <property type="project" value="TreeGrafter"/>
</dbReference>
<dbReference type="GO" id="GO:0030145">
    <property type="term" value="F:manganese ion binding"/>
    <property type="evidence" value="ECO:0007669"/>
    <property type="project" value="InterPro"/>
</dbReference>
<organism evidence="13">
    <name type="scientific">bioreactor metagenome</name>
    <dbReference type="NCBI Taxonomy" id="1076179"/>
    <lineage>
        <taxon>unclassified sequences</taxon>
        <taxon>metagenomes</taxon>
        <taxon>ecological metagenomes</taxon>
    </lineage>
</organism>
<proteinExistence type="inferred from homology"/>
<dbReference type="InterPro" id="IPR017850">
    <property type="entry name" value="Alkaline_phosphatase_core_sf"/>
</dbReference>
<evidence type="ECO:0000313" key="13">
    <source>
        <dbReference type="EMBL" id="MPL97027.1"/>
    </source>
</evidence>
<gene>
    <name evidence="13" type="primary">gpmI_14</name>
    <name evidence="13" type="ORF">SDC9_43214</name>
</gene>
<dbReference type="Gene3D" id="3.40.1450.10">
    <property type="entry name" value="BPG-independent phosphoglycerate mutase, domain B"/>
    <property type="match status" value="1"/>
</dbReference>
<dbReference type="InterPro" id="IPR005995">
    <property type="entry name" value="Pgm_bpd_ind"/>
</dbReference>
<dbReference type="Pfam" id="PF01676">
    <property type="entry name" value="Metalloenzyme"/>
    <property type="match status" value="1"/>
</dbReference>
<keyword evidence="6" id="KW-0479">Metal-binding</keyword>
<dbReference type="HAMAP" id="MF_01038">
    <property type="entry name" value="GpmI"/>
    <property type="match status" value="1"/>
</dbReference>